<dbReference type="Pfam" id="PF02153">
    <property type="entry name" value="PDH_N"/>
    <property type="match status" value="1"/>
</dbReference>
<name>A0A430FU67_9BIFI</name>
<feature type="domain" description="Prephenate/arogenate dehydrogenase" evidence="3">
    <location>
        <begin position="6"/>
        <end position="291"/>
    </location>
</feature>
<dbReference type="GO" id="GO:0008977">
    <property type="term" value="F:prephenate dehydrogenase (NAD+) activity"/>
    <property type="evidence" value="ECO:0007669"/>
    <property type="project" value="InterPro"/>
</dbReference>
<dbReference type="SUPFAM" id="SSF51735">
    <property type="entry name" value="NAD(P)-binding Rossmann-fold domains"/>
    <property type="match status" value="1"/>
</dbReference>
<dbReference type="PANTHER" id="PTHR21363:SF0">
    <property type="entry name" value="PREPHENATE DEHYDROGENASE [NADP(+)]"/>
    <property type="match status" value="1"/>
</dbReference>
<dbReference type="SUPFAM" id="SSF48179">
    <property type="entry name" value="6-phosphogluconate dehydrogenase C-terminal domain-like"/>
    <property type="match status" value="1"/>
</dbReference>
<dbReference type="AlphaFoldDB" id="A0A430FU67"/>
<dbReference type="GO" id="GO:0004665">
    <property type="term" value="F:prephenate dehydrogenase (NADP+) activity"/>
    <property type="evidence" value="ECO:0007669"/>
    <property type="project" value="InterPro"/>
</dbReference>
<dbReference type="Gene3D" id="3.40.50.720">
    <property type="entry name" value="NAD(P)-binding Rossmann-like Domain"/>
    <property type="match status" value="1"/>
</dbReference>
<dbReference type="GO" id="GO:0070403">
    <property type="term" value="F:NAD+ binding"/>
    <property type="evidence" value="ECO:0007669"/>
    <property type="project" value="InterPro"/>
</dbReference>
<dbReference type="InterPro" id="IPR036291">
    <property type="entry name" value="NAD(P)-bd_dom_sf"/>
</dbReference>
<comment type="caution">
    <text evidence="4">The sequence shown here is derived from an EMBL/GenBank/DDBJ whole genome shotgun (WGS) entry which is preliminary data.</text>
</comment>
<evidence type="ECO:0000313" key="4">
    <source>
        <dbReference type="EMBL" id="RSX56699.1"/>
    </source>
</evidence>
<dbReference type="InterPro" id="IPR046826">
    <property type="entry name" value="PDH_N"/>
</dbReference>
<organism evidence="4 5">
    <name type="scientific">Bifidobacterium samirii</name>
    <dbReference type="NCBI Taxonomy" id="2306974"/>
    <lineage>
        <taxon>Bacteria</taxon>
        <taxon>Bacillati</taxon>
        <taxon>Actinomycetota</taxon>
        <taxon>Actinomycetes</taxon>
        <taxon>Bifidobacteriales</taxon>
        <taxon>Bifidobacteriaceae</taxon>
        <taxon>Bifidobacterium</taxon>
    </lineage>
</organism>
<keyword evidence="5" id="KW-1185">Reference proteome</keyword>
<evidence type="ECO:0000256" key="2">
    <source>
        <dbReference type="ARBA" id="ARBA00023002"/>
    </source>
</evidence>
<dbReference type="InterPro" id="IPR046825">
    <property type="entry name" value="PDH_C"/>
</dbReference>
<evidence type="ECO:0000259" key="3">
    <source>
        <dbReference type="PROSITE" id="PS51176"/>
    </source>
</evidence>
<dbReference type="Proteomes" id="UP000287470">
    <property type="component" value="Unassembled WGS sequence"/>
</dbReference>
<evidence type="ECO:0000313" key="5">
    <source>
        <dbReference type="Proteomes" id="UP000287470"/>
    </source>
</evidence>
<gene>
    <name evidence="4" type="ORF">D2E24_0989</name>
</gene>
<protein>
    <submittedName>
        <fullName evidence="4">Prephenate dehydrogenase</fullName>
    </submittedName>
</protein>
<sequence>MVTHDMTVGIVGLGLIGGSLARRLASRGVRTIAWNHRDHPYAQAERDGIRCVASLHDLAQARPDAIVLCNPLVAMPTVLAQLADAIDPTATTLTDVGSVKGMVRDQVDAAGLGACYVGAHPMAGNERSGWSAADPSLYDDALWALTVRDDTTYERFLTVARLILDGAGNRMIVVDDDTHDRAAALISHMPHAVATALINELADDPDRNIAAALAAGSWRDMTRVALTDPDRTRAMIDEDAANVETLLRSMAGRLTAVADALRDGDADAMTRFFAQGQPFRDYKARPAANDAAVETRDLRIDPAGEWQAALLESARAGEHIIGLAGDRTVMRVQTRSAL</sequence>
<dbReference type="InterPro" id="IPR008927">
    <property type="entry name" value="6-PGluconate_DH-like_C_sf"/>
</dbReference>
<dbReference type="InterPro" id="IPR050812">
    <property type="entry name" value="Preph/Arog_dehydrog"/>
</dbReference>
<dbReference type="GO" id="GO:0006571">
    <property type="term" value="P:tyrosine biosynthetic process"/>
    <property type="evidence" value="ECO:0007669"/>
    <property type="project" value="InterPro"/>
</dbReference>
<dbReference type="InterPro" id="IPR003099">
    <property type="entry name" value="Prephen_DH"/>
</dbReference>
<comment type="similarity">
    <text evidence="1">Belongs to the prephenate/arogenate dehydrogenase family.</text>
</comment>
<accession>A0A430FU67</accession>
<dbReference type="Pfam" id="PF20463">
    <property type="entry name" value="PDH_C"/>
    <property type="match status" value="1"/>
</dbReference>
<dbReference type="EMBL" id="QXGK01000008">
    <property type="protein sequence ID" value="RSX56699.1"/>
    <property type="molecule type" value="Genomic_DNA"/>
</dbReference>
<proteinExistence type="inferred from homology"/>
<dbReference type="PANTHER" id="PTHR21363">
    <property type="entry name" value="PREPHENATE DEHYDROGENASE"/>
    <property type="match status" value="1"/>
</dbReference>
<keyword evidence="2" id="KW-0560">Oxidoreductase</keyword>
<dbReference type="PROSITE" id="PS51176">
    <property type="entry name" value="PDH_ADH"/>
    <property type="match status" value="1"/>
</dbReference>
<reference evidence="4 5" key="1">
    <citation type="submission" date="2018-09" db="EMBL/GenBank/DDBJ databases">
        <title>Characterization of the phylogenetic diversity of five novel species belonging to the genus Bifidobacterium.</title>
        <authorList>
            <person name="Lugli G.A."/>
            <person name="Duranti S."/>
            <person name="Milani C."/>
        </authorList>
    </citation>
    <scope>NUCLEOTIDE SEQUENCE [LARGE SCALE GENOMIC DNA]</scope>
    <source>
        <strain evidence="4 5">2033B</strain>
    </source>
</reference>
<evidence type="ECO:0000256" key="1">
    <source>
        <dbReference type="ARBA" id="ARBA00007964"/>
    </source>
</evidence>
<dbReference type="Gene3D" id="1.10.3660.10">
    <property type="entry name" value="6-phosphogluconate dehydrogenase C-terminal like domain"/>
    <property type="match status" value="1"/>
</dbReference>